<accession>A0A8C5MEI7</accession>
<dbReference type="OrthoDB" id="9524985at2759"/>
<keyword evidence="1" id="KW-0472">Membrane</keyword>
<reference evidence="3" key="1">
    <citation type="submission" date="2025-08" db="UniProtKB">
        <authorList>
            <consortium name="Ensembl"/>
        </authorList>
    </citation>
    <scope>IDENTIFICATION</scope>
</reference>
<evidence type="ECO:0000313" key="4">
    <source>
        <dbReference type="Proteomes" id="UP000694569"/>
    </source>
</evidence>
<dbReference type="PANTHER" id="PTHR31635">
    <property type="entry name" value="REVERSE TRANSCRIPTASE DOMAIN-CONTAINING PROTEIN-RELATED"/>
    <property type="match status" value="1"/>
</dbReference>
<evidence type="ECO:0000256" key="1">
    <source>
        <dbReference type="SAM" id="Phobius"/>
    </source>
</evidence>
<dbReference type="AlphaFoldDB" id="A0A8C5MEI7"/>
<dbReference type="InterPro" id="IPR000477">
    <property type="entry name" value="RT_dom"/>
</dbReference>
<dbReference type="PANTHER" id="PTHR31635:SF196">
    <property type="entry name" value="REVERSE TRANSCRIPTASE DOMAIN-CONTAINING PROTEIN-RELATED"/>
    <property type="match status" value="1"/>
</dbReference>
<feature type="transmembrane region" description="Helical" evidence="1">
    <location>
        <begin position="170"/>
        <end position="187"/>
    </location>
</feature>
<keyword evidence="1" id="KW-0812">Transmembrane</keyword>
<name>A0A8C5MEI7_9ANUR</name>
<keyword evidence="4" id="KW-1185">Reference proteome</keyword>
<keyword evidence="1" id="KW-1133">Transmembrane helix</keyword>
<dbReference type="Pfam" id="PF00078">
    <property type="entry name" value="RVT_1"/>
    <property type="match status" value="1"/>
</dbReference>
<proteinExistence type="predicted"/>
<evidence type="ECO:0000313" key="3">
    <source>
        <dbReference type="Ensembl" id="ENSLLEP00000010823.1"/>
    </source>
</evidence>
<dbReference type="PROSITE" id="PS50878">
    <property type="entry name" value="RT_POL"/>
    <property type="match status" value="1"/>
</dbReference>
<organism evidence="3 4">
    <name type="scientific">Leptobrachium leishanense</name>
    <name type="common">Leishan spiny toad</name>
    <dbReference type="NCBI Taxonomy" id="445787"/>
    <lineage>
        <taxon>Eukaryota</taxon>
        <taxon>Metazoa</taxon>
        <taxon>Chordata</taxon>
        <taxon>Craniata</taxon>
        <taxon>Vertebrata</taxon>
        <taxon>Euteleostomi</taxon>
        <taxon>Amphibia</taxon>
        <taxon>Batrachia</taxon>
        <taxon>Anura</taxon>
        <taxon>Pelobatoidea</taxon>
        <taxon>Megophryidae</taxon>
        <taxon>Leptobrachium</taxon>
    </lineage>
</organism>
<reference evidence="3" key="2">
    <citation type="submission" date="2025-09" db="UniProtKB">
        <authorList>
            <consortium name="Ensembl"/>
        </authorList>
    </citation>
    <scope>IDENTIFICATION</scope>
</reference>
<dbReference type="Proteomes" id="UP000694569">
    <property type="component" value="Unplaced"/>
</dbReference>
<dbReference type="GeneTree" id="ENSGT00940000165023"/>
<feature type="domain" description="Reverse transcriptase" evidence="2">
    <location>
        <begin position="1"/>
        <end position="148"/>
    </location>
</feature>
<dbReference type="Ensembl" id="ENSLLET00000011242.1">
    <property type="protein sequence ID" value="ENSLLEP00000010823.1"/>
    <property type="gene ID" value="ENSLLEG00000006897.1"/>
</dbReference>
<feature type="transmembrane region" description="Helical" evidence="1">
    <location>
        <begin position="207"/>
        <end position="224"/>
    </location>
</feature>
<protein>
    <recommendedName>
        <fullName evidence="2">Reverse transcriptase domain-containing protein</fullName>
    </recommendedName>
</protein>
<sequence>MIRSIQALYSSPTASITTMGGKSKPFPILNGTQQGCPLSQLLFALCLEPLAKQIRQRPDITGIVVGDASYKLCLFANNSLLTITQPQISLPNLYSCLSSFGALSGYKINISKLEALNISLSLDMTLLLKSTFAFRWGPHRIQYLGVYLTSHPNQLYAANYPDMIKHIKSLLLILSSYSISWMGRIYALKMTALPKLLYLFRTLPVRLLPTMLPVLQSAFYRYVWQGKKTRVSRTVLCQPKQRGGPAVPDLTLYYEAAQLTWLLQWSS</sequence>
<evidence type="ECO:0000259" key="2">
    <source>
        <dbReference type="PROSITE" id="PS50878"/>
    </source>
</evidence>